<comment type="similarity">
    <text evidence="2">Belongs to the flavin monoamine oxidase family.</text>
</comment>
<evidence type="ECO:0000313" key="5">
    <source>
        <dbReference type="EMBL" id="MFC1401824.1"/>
    </source>
</evidence>
<organism evidence="5 6">
    <name type="scientific">Streptacidiphilus cavernicola</name>
    <dbReference type="NCBI Taxonomy" id="3342716"/>
    <lineage>
        <taxon>Bacteria</taxon>
        <taxon>Bacillati</taxon>
        <taxon>Actinomycetota</taxon>
        <taxon>Actinomycetes</taxon>
        <taxon>Kitasatosporales</taxon>
        <taxon>Streptomycetaceae</taxon>
        <taxon>Streptacidiphilus</taxon>
    </lineage>
</organism>
<dbReference type="PANTHER" id="PTHR43563">
    <property type="entry name" value="AMINE OXIDASE"/>
    <property type="match status" value="1"/>
</dbReference>
<name>A0ABV6UK43_9ACTN</name>
<accession>A0ABV6UK43</accession>
<sequence>MEQRERPVVETRVAVVGAGYAGLTAALELTDAGVDTVVLEASDRVGGRTLSELRPSGVRVDHGGQWVGPTQHRLRALAARFGCATFPTWETGRHLEVWHDGTRVGYAGAAPATGPGIPEYERITALLDRLAGTVDVDSPWQTPRFAEFDGHSAEGFFRSETGDEDALRRLALAVQGVWCAEPSEISLFHVLFYIASAGGYEQLMETRDCAQDSRFTEGADGPARAVAAALGDRVRLGVPVRAIRQCAAGVELSTDRGLVRAERAVLAVPPTAVHRIAFDPVLPAARRGWIGHSPMGRVAKVHAVYRRPFWRAAGSSGIATLYGDHPVGVVFDNSPEDGRHGVLVAFVYGDRLTRWAALDPDARRASVLAALVAAAGPEAAEPDDYTEKVWPQQEWTTGGYECFVTPGGWTGHGRQGWREPVGRLHWAGTETASVWNGYIDGAVSSGERAAAEVAEALAARAVAAPGPAAPGIMSSRHEQHR</sequence>
<keyword evidence="6" id="KW-1185">Reference proteome</keyword>
<dbReference type="InterPro" id="IPR050703">
    <property type="entry name" value="Flavin_MAO"/>
</dbReference>
<dbReference type="EMBL" id="JBHEZZ010000005">
    <property type="protein sequence ID" value="MFC1401824.1"/>
    <property type="molecule type" value="Genomic_DNA"/>
</dbReference>
<dbReference type="RefSeq" id="WP_063757543.1">
    <property type="nucleotide sequence ID" value="NZ_JBHEZZ010000005.1"/>
</dbReference>
<keyword evidence="3" id="KW-0560">Oxidoreductase</keyword>
<dbReference type="PRINTS" id="PR00757">
    <property type="entry name" value="AMINEOXDASEF"/>
</dbReference>
<dbReference type="SUPFAM" id="SSF51905">
    <property type="entry name" value="FAD/NAD(P)-binding domain"/>
    <property type="match status" value="1"/>
</dbReference>
<reference evidence="5 6" key="1">
    <citation type="submission" date="2024-09" db="EMBL/GenBank/DDBJ databases">
        <authorList>
            <person name="Lee S.D."/>
        </authorList>
    </citation>
    <scope>NUCLEOTIDE SEQUENCE [LARGE SCALE GENOMIC DNA]</scope>
    <source>
        <strain evidence="5 6">N1-5</strain>
    </source>
</reference>
<comment type="caution">
    <text evidence="5">The sequence shown here is derived from an EMBL/GenBank/DDBJ whole genome shotgun (WGS) entry which is preliminary data.</text>
</comment>
<dbReference type="Proteomes" id="UP001592528">
    <property type="component" value="Unassembled WGS sequence"/>
</dbReference>
<dbReference type="InterPro" id="IPR036188">
    <property type="entry name" value="FAD/NAD-bd_sf"/>
</dbReference>
<evidence type="ECO:0000256" key="2">
    <source>
        <dbReference type="ARBA" id="ARBA00005995"/>
    </source>
</evidence>
<dbReference type="Pfam" id="PF01593">
    <property type="entry name" value="Amino_oxidase"/>
    <property type="match status" value="1"/>
</dbReference>
<proteinExistence type="inferred from homology"/>
<protein>
    <submittedName>
        <fullName evidence="5">Flavin monoamine oxidase family protein</fullName>
    </submittedName>
</protein>
<dbReference type="SUPFAM" id="SSF54373">
    <property type="entry name" value="FAD-linked reductases, C-terminal domain"/>
    <property type="match status" value="1"/>
</dbReference>
<feature type="domain" description="Amine oxidase" evidence="4">
    <location>
        <begin position="21"/>
        <end position="453"/>
    </location>
</feature>
<evidence type="ECO:0000256" key="3">
    <source>
        <dbReference type="ARBA" id="ARBA00023002"/>
    </source>
</evidence>
<dbReference type="Gene3D" id="3.50.50.60">
    <property type="entry name" value="FAD/NAD(P)-binding domain"/>
    <property type="match status" value="1"/>
</dbReference>
<dbReference type="PANTHER" id="PTHR43563:SF1">
    <property type="entry name" value="AMINE OXIDASE [FLAVIN-CONTAINING] B"/>
    <property type="match status" value="1"/>
</dbReference>
<evidence type="ECO:0000256" key="1">
    <source>
        <dbReference type="ARBA" id="ARBA00001974"/>
    </source>
</evidence>
<evidence type="ECO:0000313" key="6">
    <source>
        <dbReference type="Proteomes" id="UP001592528"/>
    </source>
</evidence>
<evidence type="ECO:0000259" key="4">
    <source>
        <dbReference type="Pfam" id="PF01593"/>
    </source>
</evidence>
<gene>
    <name evidence="5" type="ORF">ACEZDJ_11045</name>
</gene>
<comment type="cofactor">
    <cofactor evidence="1">
        <name>FAD</name>
        <dbReference type="ChEBI" id="CHEBI:57692"/>
    </cofactor>
</comment>
<dbReference type="InterPro" id="IPR001613">
    <property type="entry name" value="Flavin_amine_oxidase"/>
</dbReference>
<dbReference type="InterPro" id="IPR002937">
    <property type="entry name" value="Amino_oxidase"/>
</dbReference>